<dbReference type="SMR" id="A0A843TQH5"/>
<sequence>MPPQQERLSNPCVYIISCLLLITIIGGGVLLMLYVILPENEETAWFPIAGMLLVGTPWVFWILTFLYRTVSMGLAAHREGATSSATAPPAPPAAAAIDGDLATADALGGAQQVHVGGDPNGDCSSQISHESELPLFAKP</sequence>
<protein>
    <submittedName>
        <fullName evidence="3">Uncharacterized protein</fullName>
    </submittedName>
</protein>
<proteinExistence type="predicted"/>
<dbReference type="AlphaFoldDB" id="A0A843TQH5"/>
<keyword evidence="2" id="KW-0812">Transmembrane</keyword>
<keyword evidence="2" id="KW-0472">Membrane</keyword>
<dbReference type="OrthoDB" id="784693at2759"/>
<dbReference type="PANTHER" id="PTHR34964">
    <property type="entry name" value="MEMBRANE LIPOPROTEIN-RELATED"/>
    <property type="match status" value="1"/>
</dbReference>
<keyword evidence="4" id="KW-1185">Reference proteome</keyword>
<organism evidence="3 4">
    <name type="scientific">Colocasia esculenta</name>
    <name type="common">Wild taro</name>
    <name type="synonym">Arum esculentum</name>
    <dbReference type="NCBI Taxonomy" id="4460"/>
    <lineage>
        <taxon>Eukaryota</taxon>
        <taxon>Viridiplantae</taxon>
        <taxon>Streptophyta</taxon>
        <taxon>Embryophyta</taxon>
        <taxon>Tracheophyta</taxon>
        <taxon>Spermatophyta</taxon>
        <taxon>Magnoliopsida</taxon>
        <taxon>Liliopsida</taxon>
        <taxon>Araceae</taxon>
        <taxon>Aroideae</taxon>
        <taxon>Colocasieae</taxon>
        <taxon>Colocasia</taxon>
    </lineage>
</organism>
<dbReference type="Proteomes" id="UP000652761">
    <property type="component" value="Unassembled WGS sequence"/>
</dbReference>
<name>A0A843TQH5_COLES</name>
<evidence type="ECO:0000313" key="4">
    <source>
        <dbReference type="Proteomes" id="UP000652761"/>
    </source>
</evidence>
<dbReference type="EMBL" id="NMUH01000161">
    <property type="protein sequence ID" value="MQL73321.1"/>
    <property type="molecule type" value="Genomic_DNA"/>
</dbReference>
<feature type="transmembrane region" description="Helical" evidence="2">
    <location>
        <begin position="43"/>
        <end position="67"/>
    </location>
</feature>
<reference evidence="3" key="1">
    <citation type="submission" date="2017-07" db="EMBL/GenBank/DDBJ databases">
        <title>Taro Niue Genome Assembly and Annotation.</title>
        <authorList>
            <person name="Atibalentja N."/>
            <person name="Keating K."/>
            <person name="Fields C.J."/>
        </authorList>
    </citation>
    <scope>NUCLEOTIDE SEQUENCE</scope>
    <source>
        <strain evidence="3">Niue_2</strain>
        <tissue evidence="3">Leaf</tissue>
    </source>
</reference>
<comment type="caution">
    <text evidence="3">The sequence shown here is derived from an EMBL/GenBank/DDBJ whole genome shotgun (WGS) entry which is preliminary data.</text>
</comment>
<feature type="region of interest" description="Disordered" evidence="1">
    <location>
        <begin position="118"/>
        <end position="139"/>
    </location>
</feature>
<gene>
    <name evidence="3" type="ORF">Taro_005645</name>
</gene>
<accession>A0A843TQH5</accession>
<evidence type="ECO:0000256" key="2">
    <source>
        <dbReference type="SAM" id="Phobius"/>
    </source>
</evidence>
<feature type="transmembrane region" description="Helical" evidence="2">
    <location>
        <begin position="12"/>
        <end position="37"/>
    </location>
</feature>
<dbReference type="PANTHER" id="PTHR34964:SF1">
    <property type="entry name" value="MEMBRANE LIPOPROTEIN"/>
    <property type="match status" value="1"/>
</dbReference>
<evidence type="ECO:0000256" key="1">
    <source>
        <dbReference type="SAM" id="MobiDB-lite"/>
    </source>
</evidence>
<evidence type="ECO:0000313" key="3">
    <source>
        <dbReference type="EMBL" id="MQL73321.1"/>
    </source>
</evidence>
<keyword evidence="2" id="KW-1133">Transmembrane helix</keyword>